<dbReference type="Pfam" id="PF12697">
    <property type="entry name" value="Abhydrolase_6"/>
    <property type="match status" value="1"/>
</dbReference>
<keyword evidence="8" id="KW-1185">Reference proteome</keyword>
<evidence type="ECO:0000313" key="9">
    <source>
        <dbReference type="WBParaSite" id="Pan_g14684.t1"/>
    </source>
</evidence>
<dbReference type="PANTHER" id="PTHR14189">
    <property type="entry name" value="PROTEIN PHOSPHATASE METHYLESTERASE-1 RELATED"/>
    <property type="match status" value="1"/>
</dbReference>
<dbReference type="InterPro" id="IPR000073">
    <property type="entry name" value="AB_hydrolase_1"/>
</dbReference>
<reference evidence="8" key="1">
    <citation type="journal article" date="2013" name="Genetics">
        <title>The draft genome and transcriptome of Panagrellus redivivus are shaped by the harsh demands of a free-living lifestyle.</title>
        <authorList>
            <person name="Srinivasan J."/>
            <person name="Dillman A.R."/>
            <person name="Macchietto M.G."/>
            <person name="Heikkinen L."/>
            <person name="Lakso M."/>
            <person name="Fracchia K.M."/>
            <person name="Antoshechkin I."/>
            <person name="Mortazavi A."/>
            <person name="Wong G."/>
            <person name="Sternberg P.W."/>
        </authorList>
    </citation>
    <scope>NUCLEOTIDE SEQUENCE [LARGE SCALE GENOMIC DNA]</scope>
    <source>
        <strain evidence="8">MT8872</strain>
    </source>
</reference>
<evidence type="ECO:0000256" key="1">
    <source>
        <dbReference type="ARBA" id="ARBA00008645"/>
    </source>
</evidence>
<evidence type="ECO:0000256" key="5">
    <source>
        <dbReference type="PIRNR" id="PIRNR022950"/>
    </source>
</evidence>
<keyword evidence="3 5" id="KW-0378">Hydrolase</keyword>
<evidence type="ECO:0000259" key="7">
    <source>
        <dbReference type="Pfam" id="PF12697"/>
    </source>
</evidence>
<evidence type="ECO:0000256" key="2">
    <source>
        <dbReference type="ARBA" id="ARBA00022487"/>
    </source>
</evidence>
<accession>A0A7E4UZE1</accession>
<dbReference type="InterPro" id="IPR029058">
    <property type="entry name" value="AB_hydrolase_fold"/>
</dbReference>
<evidence type="ECO:0000256" key="4">
    <source>
        <dbReference type="ARBA" id="ARBA00049203"/>
    </source>
</evidence>
<dbReference type="Proteomes" id="UP000492821">
    <property type="component" value="Unassembled WGS sequence"/>
</dbReference>
<dbReference type="InterPro" id="IPR000639">
    <property type="entry name" value="Epox_hydrolase-like"/>
</dbReference>
<evidence type="ECO:0000313" key="8">
    <source>
        <dbReference type="Proteomes" id="UP000492821"/>
    </source>
</evidence>
<feature type="active site" evidence="6">
    <location>
        <position position="120"/>
    </location>
</feature>
<dbReference type="PANTHER" id="PTHR14189:SF0">
    <property type="entry name" value="PROTEIN PHOSPHATASE METHYLESTERASE 1"/>
    <property type="match status" value="1"/>
</dbReference>
<comment type="catalytic activity">
    <reaction evidence="4">
        <text>[phosphatase 2A protein]-C-terminal L-leucine methyl ester + H2O = [phosphatase 2A protein]-C-terminal L-leucine + methanol + H(+)</text>
        <dbReference type="Rhea" id="RHEA:48548"/>
        <dbReference type="Rhea" id="RHEA-COMP:12134"/>
        <dbReference type="Rhea" id="RHEA-COMP:12135"/>
        <dbReference type="ChEBI" id="CHEBI:15377"/>
        <dbReference type="ChEBI" id="CHEBI:15378"/>
        <dbReference type="ChEBI" id="CHEBI:17790"/>
        <dbReference type="ChEBI" id="CHEBI:90516"/>
        <dbReference type="ChEBI" id="CHEBI:90517"/>
        <dbReference type="EC" id="3.1.1.89"/>
    </reaction>
</comment>
<protein>
    <recommendedName>
        <fullName evidence="5">Protein phosphatase methylesterase 1</fullName>
        <shortName evidence="5">PME-1</shortName>
        <ecNumber evidence="5">3.1.1.-</ecNumber>
    </recommendedName>
</protein>
<dbReference type="EC" id="3.1.1.-" evidence="5"/>
<organism evidence="8 9">
    <name type="scientific">Panagrellus redivivus</name>
    <name type="common">Microworm</name>
    <dbReference type="NCBI Taxonomy" id="6233"/>
    <lineage>
        <taxon>Eukaryota</taxon>
        <taxon>Metazoa</taxon>
        <taxon>Ecdysozoa</taxon>
        <taxon>Nematoda</taxon>
        <taxon>Chromadorea</taxon>
        <taxon>Rhabditida</taxon>
        <taxon>Tylenchina</taxon>
        <taxon>Panagrolaimomorpha</taxon>
        <taxon>Panagrolaimoidea</taxon>
        <taxon>Panagrolaimidae</taxon>
        <taxon>Panagrellus</taxon>
    </lineage>
</organism>
<reference evidence="9" key="2">
    <citation type="submission" date="2020-10" db="UniProtKB">
        <authorList>
            <consortium name="WormBaseParasite"/>
        </authorList>
    </citation>
    <scope>IDENTIFICATION</scope>
</reference>
<dbReference type="WBParaSite" id="Pan_g14684.t1">
    <property type="protein sequence ID" value="Pan_g14684.t1"/>
    <property type="gene ID" value="Pan_g14684"/>
</dbReference>
<dbReference type="PRINTS" id="PR00412">
    <property type="entry name" value="EPOXHYDRLASE"/>
</dbReference>
<dbReference type="PRINTS" id="PR00111">
    <property type="entry name" value="ABHYDROLASE"/>
</dbReference>
<comment type="function">
    <text evidence="5">Demethylates proteins that have been reversibly carboxymethylated.</text>
</comment>
<sequence length="304" mass="33507">MEAVDLSPLPWDAYGFTEKQIVDVDGDQFNVYRGGDKGIAVICIHGAGYTGLSFAQLAKFLLTKMECQVIAPDLRGHGETKCAEPMDLSKPRLVADVAAIYEKLFPDEDTRPYAFVVGHSMGGSVAIRLCHDKLIPKVLSLVVIDVVEGTALAALADMPTVLRHRPKVFKTLEKAVQWASTSGDSMSRLPGSRQSVPSQLKKTDAGYEWIVDLAATKPFWLGWFQGISKEFLACSQGKILIIGHVDRLDVELTRAEIQGQYQNVIVRDAGHAIHENDPEHVADAIHGYYQRFAVLIQKGLKIHI</sequence>
<feature type="active site" evidence="6">
    <location>
        <position position="271"/>
    </location>
</feature>
<proteinExistence type="inferred from homology"/>
<keyword evidence="2 5" id="KW-0719">Serine esterase</keyword>
<dbReference type="GO" id="GO:0051723">
    <property type="term" value="F:protein methylesterase activity"/>
    <property type="evidence" value="ECO:0007669"/>
    <property type="project" value="UniProtKB-EC"/>
</dbReference>
<evidence type="ECO:0000256" key="6">
    <source>
        <dbReference type="PIRSR" id="PIRSR022950-1"/>
    </source>
</evidence>
<name>A0A7E4UZE1_PANRE</name>
<comment type="similarity">
    <text evidence="1 5">Belongs to the AB hydrolase superfamily.</text>
</comment>
<feature type="domain" description="AB hydrolase-1" evidence="7">
    <location>
        <begin position="41"/>
        <end position="284"/>
    </location>
</feature>
<dbReference type="PIRSF" id="PIRSF022950">
    <property type="entry name" value="PPase_methylesterase_euk"/>
    <property type="match status" value="1"/>
</dbReference>
<dbReference type="SUPFAM" id="SSF53474">
    <property type="entry name" value="alpha/beta-Hydrolases"/>
    <property type="match status" value="1"/>
</dbReference>
<feature type="active site" evidence="6">
    <location>
        <position position="145"/>
    </location>
</feature>
<dbReference type="AlphaFoldDB" id="A0A7E4UZE1"/>
<dbReference type="Gene3D" id="3.40.50.1820">
    <property type="entry name" value="alpha/beta hydrolase"/>
    <property type="match status" value="1"/>
</dbReference>
<dbReference type="InterPro" id="IPR016812">
    <property type="entry name" value="PPase_methylesterase_euk"/>
</dbReference>
<evidence type="ECO:0000256" key="3">
    <source>
        <dbReference type="ARBA" id="ARBA00022801"/>
    </source>
</evidence>